<dbReference type="STRING" id="1166337.SAMN05192580_1159"/>
<evidence type="ECO:0000313" key="2">
    <source>
        <dbReference type="EMBL" id="SFR84632.1"/>
    </source>
</evidence>
<gene>
    <name evidence="2" type="ORF">SAMN05192580_1159</name>
</gene>
<organism evidence="2 3">
    <name type="scientific">Sphingomonas jatrophae</name>
    <dbReference type="NCBI Taxonomy" id="1166337"/>
    <lineage>
        <taxon>Bacteria</taxon>
        <taxon>Pseudomonadati</taxon>
        <taxon>Pseudomonadota</taxon>
        <taxon>Alphaproteobacteria</taxon>
        <taxon>Sphingomonadales</taxon>
        <taxon>Sphingomonadaceae</taxon>
        <taxon>Sphingomonas</taxon>
    </lineage>
</organism>
<dbReference type="RefSeq" id="WP_093312074.1">
    <property type="nucleotide sequence ID" value="NZ_FOZG01000001.1"/>
</dbReference>
<evidence type="ECO:0000259" key="1">
    <source>
        <dbReference type="Pfam" id="PF13785"/>
    </source>
</evidence>
<dbReference type="Proteomes" id="UP000198824">
    <property type="component" value="Unassembled WGS sequence"/>
</dbReference>
<name>A0A1I6K062_9SPHN</name>
<feature type="domain" description="DUF4178" evidence="1">
    <location>
        <begin position="56"/>
        <end position="200"/>
    </location>
</feature>
<protein>
    <recommendedName>
        <fullName evidence="1">DUF4178 domain-containing protein</fullName>
    </recommendedName>
</protein>
<proteinExistence type="predicted"/>
<dbReference type="AlphaFoldDB" id="A0A1I6K062"/>
<dbReference type="EMBL" id="FOZG01000001">
    <property type="protein sequence ID" value="SFR84632.1"/>
    <property type="molecule type" value="Genomic_DNA"/>
</dbReference>
<sequence length="224" mass="24112">MDAPACPNCGAPLAFRSAALPVKVCDFCRSTVIRRGPALELAGEAATVPEGVSPLQIGTTGTATGRPFELVGRVRWRWTDGAWSEWLMLFGDGSHGWLSESSSRWMMLPREGRAADVPDLVARMRGGAVKPGLRVMLDGSAYEVNDARIVTCLGSEGELPFAAPAGLEMFSVDLIGHDGRCASVQIEDIDKPAVYLGRYVALADLKPRNLRTIEGWPVPDFARA</sequence>
<keyword evidence="3" id="KW-1185">Reference proteome</keyword>
<accession>A0A1I6K062</accession>
<dbReference type="OrthoDB" id="228033at2"/>
<dbReference type="Pfam" id="PF13785">
    <property type="entry name" value="DUF4178"/>
    <property type="match status" value="1"/>
</dbReference>
<reference evidence="2 3" key="1">
    <citation type="submission" date="2016-10" db="EMBL/GenBank/DDBJ databases">
        <authorList>
            <person name="de Groot N.N."/>
        </authorList>
    </citation>
    <scope>NUCLEOTIDE SEQUENCE [LARGE SCALE GENOMIC DNA]</scope>
    <source>
        <strain evidence="2 3">S5-249</strain>
    </source>
</reference>
<dbReference type="InterPro" id="IPR025235">
    <property type="entry name" value="DUF4178"/>
</dbReference>
<evidence type="ECO:0000313" key="3">
    <source>
        <dbReference type="Proteomes" id="UP000198824"/>
    </source>
</evidence>